<dbReference type="SUPFAM" id="SSF51735">
    <property type="entry name" value="NAD(P)-binding Rossmann-fold domains"/>
    <property type="match status" value="1"/>
</dbReference>
<dbReference type="InterPro" id="IPR036291">
    <property type="entry name" value="NAD(P)-bd_dom_sf"/>
</dbReference>
<dbReference type="EMBL" id="LRDH01000113">
    <property type="protein sequence ID" value="PPV14076.1"/>
    <property type="molecule type" value="Genomic_DNA"/>
</dbReference>
<proteinExistence type="predicted"/>
<comment type="caution">
    <text evidence="2">The sequence shown here is derived from an EMBL/GenBank/DDBJ whole genome shotgun (WGS) entry which is preliminary data.</text>
</comment>
<dbReference type="Gene3D" id="3.40.50.720">
    <property type="entry name" value="NAD(P)-binding Rossmann-like Domain"/>
    <property type="match status" value="1"/>
</dbReference>
<protein>
    <recommendedName>
        <fullName evidence="1">Ketopantoate reductase N-terminal domain-containing protein</fullName>
    </recommendedName>
</protein>
<evidence type="ECO:0000313" key="3">
    <source>
        <dbReference type="Proteomes" id="UP000238081"/>
    </source>
</evidence>
<feature type="domain" description="Ketopantoate reductase N-terminal" evidence="1">
    <location>
        <begin position="3"/>
        <end position="107"/>
    </location>
</feature>
<dbReference type="RefSeq" id="WP_043664186.1">
    <property type="nucleotide sequence ID" value="NZ_JSEG01000010.1"/>
</dbReference>
<evidence type="ECO:0000259" key="1">
    <source>
        <dbReference type="Pfam" id="PF02558"/>
    </source>
</evidence>
<sequence length="315" mass="36027">MKILVYGAGVIGCVLAHKLFRAGNDVTLLARGNWKDTIDEKGLTIDHYGYFYKTTDKIRTVDKLEDSDRYDLIFVVMQYNNILNILKTLGENISPYIILVGNNMNPEYCEKEILKMSHSKKEIGFGFQGSGGYRKDKKVVGMHSLRIGMTVGGLRCKLSYEFEKIIKEVFLKSSYKLEFQENMEGWLLSHAAQILPGCYLCYALNCNLKRAKKKDAAMAIKATSEAYNMLKSLGYPICPEGEEKQYRDEFEKKVNRLYFIYKTCIGKFVISNHCSHAVEEMSTLDKSFNELKNKSNIIMPVWDKLREKACGVLKG</sequence>
<accession>A0A2S7F9B7</accession>
<evidence type="ECO:0000313" key="2">
    <source>
        <dbReference type="EMBL" id="PPV14076.1"/>
    </source>
</evidence>
<name>A0A2S7F9B7_CLOBU</name>
<dbReference type="AlphaFoldDB" id="A0A2S7F9B7"/>
<dbReference type="InterPro" id="IPR013332">
    <property type="entry name" value="KPR_N"/>
</dbReference>
<dbReference type="Proteomes" id="UP000238081">
    <property type="component" value="Unassembled WGS sequence"/>
</dbReference>
<reference evidence="2 3" key="1">
    <citation type="submission" date="2016-01" db="EMBL/GenBank/DDBJ databases">
        <title>Characterization of the Clostridium difficile lineages that are prevalent in Hong Kong and China.</title>
        <authorList>
            <person name="Kwok J.S.-L."/>
            <person name="Lam W.-Y."/>
            <person name="Ip M."/>
            <person name="Chan T.-F."/>
            <person name="Hawkey P.M."/>
            <person name="Tsui S.K.-W."/>
        </authorList>
    </citation>
    <scope>NUCLEOTIDE SEQUENCE [LARGE SCALE GENOMIC DNA]</scope>
    <source>
        <strain evidence="2 3">300064</strain>
    </source>
</reference>
<gene>
    <name evidence="2" type="ORF">AWN73_15015</name>
</gene>
<organism evidence="2 3">
    <name type="scientific">Clostridium butyricum</name>
    <dbReference type="NCBI Taxonomy" id="1492"/>
    <lineage>
        <taxon>Bacteria</taxon>
        <taxon>Bacillati</taxon>
        <taxon>Bacillota</taxon>
        <taxon>Clostridia</taxon>
        <taxon>Eubacteriales</taxon>
        <taxon>Clostridiaceae</taxon>
        <taxon>Clostridium</taxon>
    </lineage>
</organism>
<dbReference type="Pfam" id="PF02558">
    <property type="entry name" value="ApbA"/>
    <property type="match status" value="1"/>
</dbReference>